<dbReference type="GO" id="GO:0006529">
    <property type="term" value="P:asparagine biosynthetic process"/>
    <property type="evidence" value="ECO:0007669"/>
    <property type="project" value="InterPro"/>
</dbReference>
<dbReference type="PANTHER" id="PTHR43284">
    <property type="entry name" value="ASPARAGINE SYNTHETASE (GLUTAMINE-HYDROLYZING)"/>
    <property type="match status" value="1"/>
</dbReference>
<dbReference type="Pfam" id="PF00733">
    <property type="entry name" value="Asn_synthase"/>
    <property type="match status" value="1"/>
</dbReference>
<feature type="non-terminal residue" evidence="2">
    <location>
        <position position="1"/>
    </location>
</feature>
<sequence>KSHFEIEKNNFFEFLWFRRVHNDITYDNKCRYLKSARLLTFNNSRQKIEEFWKPNFNKNYNLSLKESSFELSQRICNSMANKLDNIGDQKAGFFLSGGMDTRTVLAAFKKLDLVSPTCFTLGFSEEGEYRIAKQLTEITSFDHHFVRLPQNTYDLFWPEKRRLAGGLHHQLQNIFLGLEINQLSEAEVFFHGHGLDYLFQGMYLPTKPVKIFNKNSHFKNVVDLNPIKDLAKYYCMNVPYRTWRLDVSRYLLPEFKENLLEE</sequence>
<evidence type="ECO:0000313" key="2">
    <source>
        <dbReference type="EMBL" id="SVD85400.1"/>
    </source>
</evidence>
<dbReference type="InterPro" id="IPR051786">
    <property type="entry name" value="ASN_synthetase/amidase"/>
</dbReference>
<organism evidence="2">
    <name type="scientific">marine metagenome</name>
    <dbReference type="NCBI Taxonomy" id="408172"/>
    <lineage>
        <taxon>unclassified sequences</taxon>
        <taxon>metagenomes</taxon>
        <taxon>ecological metagenomes</taxon>
    </lineage>
</organism>
<gene>
    <name evidence="2" type="ORF">METZ01_LOCUS438254</name>
</gene>
<name>A0A382YQR6_9ZZZZ</name>
<evidence type="ECO:0000259" key="1">
    <source>
        <dbReference type="Pfam" id="PF00733"/>
    </source>
</evidence>
<dbReference type="GO" id="GO:0004066">
    <property type="term" value="F:asparagine synthase (glutamine-hydrolyzing) activity"/>
    <property type="evidence" value="ECO:0007669"/>
    <property type="project" value="InterPro"/>
</dbReference>
<dbReference type="EMBL" id="UINC01177648">
    <property type="protein sequence ID" value="SVD85400.1"/>
    <property type="molecule type" value="Genomic_DNA"/>
</dbReference>
<dbReference type="InterPro" id="IPR014729">
    <property type="entry name" value="Rossmann-like_a/b/a_fold"/>
</dbReference>
<dbReference type="Gene3D" id="3.40.50.620">
    <property type="entry name" value="HUPs"/>
    <property type="match status" value="1"/>
</dbReference>
<dbReference type="InterPro" id="IPR001962">
    <property type="entry name" value="Asn_synthase"/>
</dbReference>
<accession>A0A382YQR6</accession>
<protein>
    <recommendedName>
        <fullName evidence="1">Asparagine synthetase domain-containing protein</fullName>
    </recommendedName>
</protein>
<feature type="domain" description="Asparagine synthetase" evidence="1">
    <location>
        <begin position="86"/>
        <end position="203"/>
    </location>
</feature>
<feature type="non-terminal residue" evidence="2">
    <location>
        <position position="262"/>
    </location>
</feature>
<dbReference type="AlphaFoldDB" id="A0A382YQR6"/>
<dbReference type="PANTHER" id="PTHR43284:SF1">
    <property type="entry name" value="ASPARAGINE SYNTHETASE"/>
    <property type="match status" value="1"/>
</dbReference>
<reference evidence="2" key="1">
    <citation type="submission" date="2018-05" db="EMBL/GenBank/DDBJ databases">
        <authorList>
            <person name="Lanie J.A."/>
            <person name="Ng W.-L."/>
            <person name="Kazmierczak K.M."/>
            <person name="Andrzejewski T.M."/>
            <person name="Davidsen T.M."/>
            <person name="Wayne K.J."/>
            <person name="Tettelin H."/>
            <person name="Glass J.I."/>
            <person name="Rusch D."/>
            <person name="Podicherti R."/>
            <person name="Tsui H.-C.T."/>
            <person name="Winkler M.E."/>
        </authorList>
    </citation>
    <scope>NUCLEOTIDE SEQUENCE</scope>
</reference>
<proteinExistence type="predicted"/>
<dbReference type="SUPFAM" id="SSF52402">
    <property type="entry name" value="Adenine nucleotide alpha hydrolases-like"/>
    <property type="match status" value="1"/>
</dbReference>